<dbReference type="GO" id="GO:0005524">
    <property type="term" value="F:ATP binding"/>
    <property type="evidence" value="ECO:0007669"/>
    <property type="project" value="InterPro"/>
</dbReference>
<keyword evidence="2" id="KW-0378">Hydrolase</keyword>
<evidence type="ECO:0000259" key="1">
    <source>
        <dbReference type="SMART" id="SM00487"/>
    </source>
</evidence>
<keyword evidence="3" id="KW-1185">Reference proteome</keyword>
<feature type="domain" description="Helicase ATP-binding" evidence="1">
    <location>
        <begin position="147"/>
        <end position="337"/>
    </location>
</feature>
<keyword evidence="2" id="KW-0255">Endonuclease</keyword>
<dbReference type="InterPro" id="IPR014001">
    <property type="entry name" value="Helicase_ATP-bd"/>
</dbReference>
<dbReference type="SUPFAM" id="SSF52540">
    <property type="entry name" value="P-loop containing nucleoside triphosphate hydrolases"/>
    <property type="match status" value="2"/>
</dbReference>
<dbReference type="GO" id="GO:0003677">
    <property type="term" value="F:DNA binding"/>
    <property type="evidence" value="ECO:0007669"/>
    <property type="project" value="InterPro"/>
</dbReference>
<evidence type="ECO:0000313" key="2">
    <source>
        <dbReference type="EMBL" id="MDG6895160.1"/>
    </source>
</evidence>
<dbReference type="InterPro" id="IPR006935">
    <property type="entry name" value="Helicase/UvrB_N"/>
</dbReference>
<organism evidence="2 3">
    <name type="scientific">Volucribacter amazonae</name>
    <dbReference type="NCBI Taxonomy" id="256731"/>
    <lineage>
        <taxon>Bacteria</taxon>
        <taxon>Pseudomonadati</taxon>
        <taxon>Pseudomonadota</taxon>
        <taxon>Gammaproteobacteria</taxon>
        <taxon>Pasteurellales</taxon>
        <taxon>Pasteurellaceae</taxon>
        <taxon>Volucribacter</taxon>
    </lineage>
</organism>
<dbReference type="Gene3D" id="3.40.50.300">
    <property type="entry name" value="P-loop containing nucleotide triphosphate hydrolases"/>
    <property type="match status" value="1"/>
</dbReference>
<sequence>MAKKAKQKGEKSQAKSSFHQHLLLNRWLLSLFNQTQLSAFKERLNDERLLGLGNDGQTHFFAQLNSAFFRNDRLSEQDLRRYDLNIIAHWQKITSKRNEAEGHILEMKYFQYLSLLFTEIYLDWYVHRQEALLSQLNRVLEEYNKDQTRKLSPYQAQDLNKIAFWSATGSGKTLLMHINLLQYQHYVQDKIDNIIILTPSEDLSRQHLQELEQSDFSATLFDKNAGRLFQETIFVMDINKLADKTGEKTVAVEAFAGNNLVLIDEGHRGMSGSEWLARREKLIDKGFAFEYSATFGQAVVGAKTALEQEEEYRKAKAKLLFGKRSLNGLNETQLTQIALSDLEKQQARQTAMFEVYAKAVLFDYSYKFFYEDGYGKESLILNLKDEDYAMHSDVYLTACLLAFYQQLYLFDKHRQALREWNIEKPLCVFVGNKVADEDSDVLKVLNFLALFCNEPARIQSWLHDLLADTARLTDRAGNNIFFGRFTPLMEFLGKESDLYADMLQRLFHATARGRLRLTLLKKNTGELALSVGNASAFGVINIGDATSFYKTAAQQTAFDCDSDDFSDSLFHHINQTDSPTHLLIGSRKFAAGWSSWRVSTMGLLNMGKKEGSQIIQLFGRGVRLKGKDFSLKRSLPANRPKNIHLEKLETLNIFGIAAGYMEQFKQYLREEGITPSDELLEIQFKVRPNLQTARLKTLRLQDGYKDNQAKGFKRQVRVKLYEIPENWHNNTDNIQRQLANLQAELDCYPKIELYHSHKEQRTVMDKRQVNRFNKRVFECFDWDKIYLALLDFKLKKSWFNLQLDKACLRQFAEQNHWYKLYAPDEELTINTFADINKQQSWLIELLCRYTERFYQRLKALYEGQYYQIVEVDENHPSLQNTYLFKFKQANEDGEEYHQRLMELKNIVENGTLQQALSWNNGSKNITAICFKPHLYYPLINLDNLENLPFTMQPLDMNEASEIRFVKDLQSAFENGELAKWIGDKDLYLLRNAANRSKGLGFALAGNFYPDFLLWIVDKDNQKQWLNFIDPKGIRQMSLNDPKFALAEEVKRLEKELALDIQLNAFILSVTDSKDLINAQTITEEMLKEKNILFMKEDCGYLEEMFGRILLG</sequence>
<accession>A0A9X4P9L4</accession>
<gene>
    <name evidence="2" type="ORF">A6A20_05885</name>
</gene>
<dbReference type="Proteomes" id="UP001155500">
    <property type="component" value="Unassembled WGS sequence"/>
</dbReference>
<dbReference type="InterPro" id="IPR027417">
    <property type="entry name" value="P-loop_NTPase"/>
</dbReference>
<dbReference type="SMART" id="SM00487">
    <property type="entry name" value="DEXDc"/>
    <property type="match status" value="1"/>
</dbReference>
<evidence type="ECO:0000313" key="3">
    <source>
        <dbReference type="Proteomes" id="UP001155500"/>
    </source>
</evidence>
<dbReference type="GO" id="GO:0004519">
    <property type="term" value="F:endonuclease activity"/>
    <property type="evidence" value="ECO:0007669"/>
    <property type="project" value="UniProtKB-KW"/>
</dbReference>
<keyword evidence="2" id="KW-0540">Nuclease</keyword>
<dbReference type="GO" id="GO:0016787">
    <property type="term" value="F:hydrolase activity"/>
    <property type="evidence" value="ECO:0007669"/>
    <property type="project" value="InterPro"/>
</dbReference>
<comment type="caution">
    <text evidence="2">The sequence shown here is derived from an EMBL/GenBank/DDBJ whole genome shotgun (WGS) entry which is preliminary data.</text>
</comment>
<name>A0A9X4P9L4_9PAST</name>
<dbReference type="EMBL" id="LWID01000001">
    <property type="protein sequence ID" value="MDG6895160.1"/>
    <property type="molecule type" value="Genomic_DNA"/>
</dbReference>
<dbReference type="AlphaFoldDB" id="A0A9X4P9L4"/>
<proteinExistence type="predicted"/>
<reference evidence="2" key="1">
    <citation type="submission" date="2016-03" db="EMBL/GenBank/DDBJ databases">
        <title>Co-evolution between Pasteurellaceae and their hosts.</title>
        <authorList>
            <person name="Hansen M.J."/>
            <person name="Bojesen A.M."/>
            <person name="Planet P."/>
        </authorList>
    </citation>
    <scope>NUCLEOTIDE SEQUENCE</scope>
    <source>
        <strain evidence="2">146/S8/89</strain>
    </source>
</reference>
<protein>
    <submittedName>
        <fullName evidence="2">Type III restriction endonuclease subunit R</fullName>
    </submittedName>
</protein>
<dbReference type="RefSeq" id="WP_279572586.1">
    <property type="nucleotide sequence ID" value="NZ_LWID01000001.1"/>
</dbReference>
<dbReference type="Pfam" id="PF04851">
    <property type="entry name" value="ResIII"/>
    <property type="match status" value="1"/>
</dbReference>